<dbReference type="PANTHER" id="PTHR47031">
    <property type="entry name" value="SAP DNA-BINDING DOMAIN-CONTAINING PROTEIN"/>
    <property type="match status" value="1"/>
</dbReference>
<feature type="domain" description="SAP" evidence="2">
    <location>
        <begin position="9"/>
        <end position="43"/>
    </location>
</feature>
<dbReference type="SUPFAM" id="SSF54928">
    <property type="entry name" value="RNA-binding domain, RBD"/>
    <property type="match status" value="1"/>
</dbReference>
<feature type="compositionally biased region" description="Polar residues" evidence="1">
    <location>
        <begin position="89"/>
        <end position="101"/>
    </location>
</feature>
<dbReference type="InterPro" id="IPR012677">
    <property type="entry name" value="Nucleotide-bd_a/b_plait_sf"/>
</dbReference>
<dbReference type="AlphaFoldDB" id="A0A4P9Z3R9"/>
<feature type="compositionally biased region" description="Basic and acidic residues" evidence="1">
    <location>
        <begin position="244"/>
        <end position="256"/>
    </location>
</feature>
<dbReference type="EMBL" id="KZ989267">
    <property type="protein sequence ID" value="RKP27116.1"/>
    <property type="molecule type" value="Genomic_DNA"/>
</dbReference>
<keyword evidence="4" id="KW-1185">Reference proteome</keyword>
<dbReference type="OrthoDB" id="5348404at2759"/>
<feature type="region of interest" description="Disordered" evidence="1">
    <location>
        <begin position="238"/>
        <end position="273"/>
    </location>
</feature>
<name>A0A4P9Z3R9_9FUNG</name>
<dbReference type="InterPro" id="IPR036361">
    <property type="entry name" value="SAP_dom_sf"/>
</dbReference>
<dbReference type="SMART" id="SM00513">
    <property type="entry name" value="SAP"/>
    <property type="match status" value="1"/>
</dbReference>
<dbReference type="Proteomes" id="UP000278143">
    <property type="component" value="Unassembled WGS sequence"/>
</dbReference>
<evidence type="ECO:0000256" key="1">
    <source>
        <dbReference type="SAM" id="MobiDB-lite"/>
    </source>
</evidence>
<evidence type="ECO:0000313" key="3">
    <source>
        <dbReference type="EMBL" id="RKP27116.1"/>
    </source>
</evidence>
<dbReference type="PANTHER" id="PTHR47031:SF3">
    <property type="entry name" value="SAP DOMAIN-CONTAINING PROTEIN"/>
    <property type="match status" value="1"/>
</dbReference>
<dbReference type="InterPro" id="IPR035979">
    <property type="entry name" value="RBD_domain_sf"/>
</dbReference>
<organism evidence="3 4">
    <name type="scientific">Syncephalis pseudoplumigaleata</name>
    <dbReference type="NCBI Taxonomy" id="1712513"/>
    <lineage>
        <taxon>Eukaryota</taxon>
        <taxon>Fungi</taxon>
        <taxon>Fungi incertae sedis</taxon>
        <taxon>Zoopagomycota</taxon>
        <taxon>Zoopagomycotina</taxon>
        <taxon>Zoopagomycetes</taxon>
        <taxon>Zoopagales</taxon>
        <taxon>Piptocephalidaceae</taxon>
        <taxon>Syncephalis</taxon>
    </lineage>
</organism>
<evidence type="ECO:0000313" key="4">
    <source>
        <dbReference type="Proteomes" id="UP000278143"/>
    </source>
</evidence>
<dbReference type="Pfam" id="PF16294">
    <property type="entry name" value="RSB_motif"/>
    <property type="match status" value="1"/>
</dbReference>
<dbReference type="GO" id="GO:0003676">
    <property type="term" value="F:nucleic acid binding"/>
    <property type="evidence" value="ECO:0007669"/>
    <property type="project" value="InterPro"/>
</dbReference>
<gene>
    <name evidence="3" type="ORF">SYNPS1DRAFT_27222</name>
</gene>
<evidence type="ECO:0000259" key="2">
    <source>
        <dbReference type="PROSITE" id="PS50800"/>
    </source>
</evidence>
<protein>
    <recommendedName>
        <fullName evidence="2">SAP domain-containing protein</fullName>
    </recommendedName>
</protein>
<proteinExistence type="predicted"/>
<dbReference type="PROSITE" id="PS50800">
    <property type="entry name" value="SAP"/>
    <property type="match status" value="1"/>
</dbReference>
<dbReference type="InterPro" id="IPR003034">
    <property type="entry name" value="SAP_dom"/>
</dbReference>
<dbReference type="Gene3D" id="3.30.70.330">
    <property type="match status" value="1"/>
</dbReference>
<sequence length="314" mass="34389">MDTTTALVPAQLKVVELREALSARQLSIKGKKAELVARLEEALAQEHQARSTAAESTSSPPPDQPEATTPPSTAMDTSTQAEEDDAASTEPTSQLPVTTAAPTVDEEARDQEGDAARDSLCVWHFVRPFTLPQAKELFEQYGAVERFWMDKLRSRCYVTFALAKDAATAAEGIDGLLFPEPHGKRLEAVLLTQSRASELLEREQAAVASADVARRLEPQLQDDGSIELVDVGPVSTMTKRARHEPRGHADAAEEYRRKRSMPGTAAAVSPPVPPPRVDIDALFCKTTTKPHLYYQPLNDEQVEAKRMARRPLNG</sequence>
<dbReference type="InterPro" id="IPR032552">
    <property type="entry name" value="RSB_motif"/>
</dbReference>
<dbReference type="Gene3D" id="1.10.720.30">
    <property type="entry name" value="SAP domain"/>
    <property type="match status" value="1"/>
</dbReference>
<accession>A0A4P9Z3R9</accession>
<dbReference type="CDD" id="cd12432">
    <property type="entry name" value="RRM_ACINU"/>
    <property type="match status" value="1"/>
</dbReference>
<dbReference type="InterPro" id="IPR034257">
    <property type="entry name" value="Acinus_RRM"/>
</dbReference>
<dbReference type="SUPFAM" id="SSF68906">
    <property type="entry name" value="SAP domain"/>
    <property type="match status" value="1"/>
</dbReference>
<reference evidence="4" key="1">
    <citation type="journal article" date="2018" name="Nat. Microbiol.">
        <title>Leveraging single-cell genomics to expand the fungal tree of life.</title>
        <authorList>
            <person name="Ahrendt S.R."/>
            <person name="Quandt C.A."/>
            <person name="Ciobanu D."/>
            <person name="Clum A."/>
            <person name="Salamov A."/>
            <person name="Andreopoulos B."/>
            <person name="Cheng J.F."/>
            <person name="Woyke T."/>
            <person name="Pelin A."/>
            <person name="Henrissat B."/>
            <person name="Reynolds N.K."/>
            <person name="Benny G.L."/>
            <person name="Smith M.E."/>
            <person name="James T.Y."/>
            <person name="Grigoriev I.V."/>
        </authorList>
    </citation>
    <scope>NUCLEOTIDE SEQUENCE [LARGE SCALE GENOMIC DNA]</scope>
    <source>
        <strain evidence="4">Benny S71-1</strain>
    </source>
</reference>
<feature type="region of interest" description="Disordered" evidence="1">
    <location>
        <begin position="44"/>
        <end position="113"/>
    </location>
</feature>
<dbReference type="Pfam" id="PF02037">
    <property type="entry name" value="SAP"/>
    <property type="match status" value="1"/>
</dbReference>